<sequence>MNLYMRALGFSRMDSKAEAEFIQEGIKECIDEGLVLKNQKLNRGSMVVAAGESMGVYIYGRYEENRFVYEYHFPFLMGSVGTQNDEITIERHLDKESFAAVCDEAKTGVTLIFYLQNIMDYLDYLVKAAGNQKLPELLDTRGASVKNPVPGKRAVMTALSIGGMILLPIRKKQEKDKEAEESRRRRIAAAKRGDEQAMESLTLEDIDTYTEISHRIIHEDVFSIVDSTFMPCGVECDQYSVMGEILELSEVRNTYTDEKVYQMTLECNNMVFRMAINEADLLGEPAVGRRFKGQVWLQGRVQF</sequence>
<dbReference type="InterPro" id="IPR024541">
    <property type="entry name" value="DUF3881"/>
</dbReference>
<dbReference type="Proteomes" id="UP001546774">
    <property type="component" value="Unassembled WGS sequence"/>
</dbReference>
<accession>A0ABV1H6V6</accession>
<dbReference type="EMBL" id="JBBMFS010000009">
    <property type="protein sequence ID" value="MEQ2555439.1"/>
    <property type="molecule type" value="Genomic_DNA"/>
</dbReference>
<protein>
    <submittedName>
        <fullName evidence="2">DUF3881 family protein</fullName>
    </submittedName>
</protein>
<reference evidence="2" key="1">
    <citation type="submission" date="2024-03" db="EMBL/GenBank/DDBJ databases">
        <title>Human intestinal bacterial collection.</title>
        <authorList>
            <person name="Pauvert C."/>
            <person name="Hitch T.C.A."/>
            <person name="Clavel T."/>
        </authorList>
    </citation>
    <scope>NUCLEOTIDE SEQUENCE [LARGE SCALE GENOMIC DNA]</scope>
    <source>
        <strain evidence="2">CLA-AA-H89B</strain>
    </source>
</reference>
<organism evidence="2 3">
    <name type="scientific">Lachnospira intestinalis</name>
    <dbReference type="NCBI Taxonomy" id="3133158"/>
    <lineage>
        <taxon>Bacteria</taxon>
        <taxon>Bacillati</taxon>
        <taxon>Bacillota</taxon>
        <taxon>Clostridia</taxon>
        <taxon>Lachnospirales</taxon>
        <taxon>Lachnospiraceae</taxon>
        <taxon>Lachnospira</taxon>
    </lineage>
</organism>
<keyword evidence="3" id="KW-1185">Reference proteome</keyword>
<dbReference type="Pfam" id="PF12997">
    <property type="entry name" value="DUF3881"/>
    <property type="match status" value="1"/>
</dbReference>
<name>A0ABV1H6V6_9FIRM</name>
<evidence type="ECO:0000313" key="3">
    <source>
        <dbReference type="Proteomes" id="UP001546774"/>
    </source>
</evidence>
<comment type="caution">
    <text evidence="2">The sequence shown here is derived from an EMBL/GenBank/DDBJ whole genome shotgun (WGS) entry which is preliminary data.</text>
</comment>
<evidence type="ECO:0000256" key="1">
    <source>
        <dbReference type="SAM" id="MobiDB-lite"/>
    </source>
</evidence>
<gene>
    <name evidence="2" type="ORF">WMO37_10555</name>
</gene>
<proteinExistence type="predicted"/>
<evidence type="ECO:0000313" key="2">
    <source>
        <dbReference type="EMBL" id="MEQ2555439.1"/>
    </source>
</evidence>
<feature type="region of interest" description="Disordered" evidence="1">
    <location>
        <begin position="172"/>
        <end position="191"/>
    </location>
</feature>
<feature type="compositionally biased region" description="Basic and acidic residues" evidence="1">
    <location>
        <begin position="172"/>
        <end position="183"/>
    </location>
</feature>